<evidence type="ECO:0000256" key="1">
    <source>
        <dbReference type="SAM" id="Phobius"/>
    </source>
</evidence>
<dbReference type="Proteomes" id="UP000474565">
    <property type="component" value="Unassembled WGS sequence"/>
</dbReference>
<evidence type="ECO:0000313" key="3">
    <source>
        <dbReference type="Proteomes" id="UP000474565"/>
    </source>
</evidence>
<evidence type="ECO:0000313" key="2">
    <source>
        <dbReference type="EMBL" id="MYM80792.1"/>
    </source>
</evidence>
<protein>
    <submittedName>
        <fullName evidence="2">Uncharacterized protein</fullName>
    </submittedName>
</protein>
<keyword evidence="1" id="KW-1133">Transmembrane helix</keyword>
<dbReference type="RefSeq" id="WP_161018136.1">
    <property type="nucleotide sequence ID" value="NZ_WWCP01000001.1"/>
</dbReference>
<reference evidence="2 3" key="1">
    <citation type="submission" date="2019-12" db="EMBL/GenBank/DDBJ databases">
        <title>Novel species isolated from a subtropical stream in China.</title>
        <authorList>
            <person name="Lu H."/>
        </authorList>
    </citation>
    <scope>NUCLEOTIDE SEQUENCE [LARGE SCALE GENOMIC DNA]</scope>
    <source>
        <strain evidence="2 3">FT50W</strain>
    </source>
</reference>
<comment type="caution">
    <text evidence="2">The sequence shown here is derived from an EMBL/GenBank/DDBJ whole genome shotgun (WGS) entry which is preliminary data.</text>
</comment>
<dbReference type="EMBL" id="WWCP01000001">
    <property type="protein sequence ID" value="MYM80792.1"/>
    <property type="molecule type" value="Genomic_DNA"/>
</dbReference>
<accession>A0A6L8MG79</accession>
<organism evidence="2 3">
    <name type="scientific">Duganella lactea</name>
    <dbReference type="NCBI Taxonomy" id="2692173"/>
    <lineage>
        <taxon>Bacteria</taxon>
        <taxon>Pseudomonadati</taxon>
        <taxon>Pseudomonadota</taxon>
        <taxon>Betaproteobacteria</taxon>
        <taxon>Burkholderiales</taxon>
        <taxon>Oxalobacteraceae</taxon>
        <taxon>Telluria group</taxon>
        <taxon>Duganella</taxon>
    </lineage>
</organism>
<dbReference type="AlphaFoldDB" id="A0A6L8MG79"/>
<keyword evidence="1" id="KW-0812">Transmembrane</keyword>
<gene>
    <name evidence="2" type="ORF">GTP44_02300</name>
</gene>
<name>A0A6L8MG79_9BURK</name>
<feature type="transmembrane region" description="Helical" evidence="1">
    <location>
        <begin position="187"/>
        <end position="207"/>
    </location>
</feature>
<sequence length="306" mass="34500">MELTFDAVRSTKLYSNLCAISSETGFHIAHNIKHPADILRLQFDKLNAALNEFLKSIEKNPFDKSKDAAICSYILSLDTFYDNLLLIIKAISPVAENDNSDVNIWLKSNKSVIYGEFLDSTSKAHAFVRKLSNKVKHDAVDVNYIQLSDHQGVAVEGFYLSNAVGERDLTGPDPAVHKSYKGSSTAISYNFFTLYSFGFVALTLFHLNRLIFSKQKAHSVAAPNLHSYFVRGANVHHRFFPNEYGEEFGMISDKKNVLSIKYPFKIKADKAYDAINGIRPTFKANQRTNSAHVEWPYFKLLGRITG</sequence>
<proteinExistence type="predicted"/>
<keyword evidence="1" id="KW-0472">Membrane</keyword>